<reference evidence="1" key="2">
    <citation type="journal article" date="2015" name="Data Brief">
        <title>Shoot transcriptome of the giant reed, Arundo donax.</title>
        <authorList>
            <person name="Barrero R.A."/>
            <person name="Guerrero F.D."/>
            <person name="Moolhuijzen P."/>
            <person name="Goolsby J.A."/>
            <person name="Tidwell J."/>
            <person name="Bellgard S.E."/>
            <person name="Bellgard M.I."/>
        </authorList>
    </citation>
    <scope>NUCLEOTIDE SEQUENCE</scope>
    <source>
        <tissue evidence="1">Shoot tissue taken approximately 20 cm above the soil surface</tissue>
    </source>
</reference>
<organism evidence="1">
    <name type="scientific">Arundo donax</name>
    <name type="common">Giant reed</name>
    <name type="synonym">Donax arundinaceus</name>
    <dbReference type="NCBI Taxonomy" id="35708"/>
    <lineage>
        <taxon>Eukaryota</taxon>
        <taxon>Viridiplantae</taxon>
        <taxon>Streptophyta</taxon>
        <taxon>Embryophyta</taxon>
        <taxon>Tracheophyta</taxon>
        <taxon>Spermatophyta</taxon>
        <taxon>Magnoliopsida</taxon>
        <taxon>Liliopsida</taxon>
        <taxon>Poales</taxon>
        <taxon>Poaceae</taxon>
        <taxon>PACMAD clade</taxon>
        <taxon>Arundinoideae</taxon>
        <taxon>Arundineae</taxon>
        <taxon>Arundo</taxon>
    </lineage>
</organism>
<proteinExistence type="predicted"/>
<name>A0A0A9BDT1_ARUDO</name>
<dbReference type="EMBL" id="GBRH01237577">
    <property type="protein sequence ID" value="JAD60318.1"/>
    <property type="molecule type" value="Transcribed_RNA"/>
</dbReference>
<sequence length="31" mass="3433">MSFSLGLPAALPLSLLLVLWWSKPCSFVAVW</sequence>
<dbReference type="AlphaFoldDB" id="A0A0A9BDT1"/>
<protein>
    <submittedName>
        <fullName evidence="1">Uncharacterized protein</fullName>
    </submittedName>
</protein>
<accession>A0A0A9BDT1</accession>
<reference evidence="1" key="1">
    <citation type="submission" date="2014-09" db="EMBL/GenBank/DDBJ databases">
        <authorList>
            <person name="Magalhaes I.L.F."/>
            <person name="Oliveira U."/>
            <person name="Santos F.R."/>
            <person name="Vidigal T.H.D.A."/>
            <person name="Brescovit A.D."/>
            <person name="Santos A.J."/>
        </authorList>
    </citation>
    <scope>NUCLEOTIDE SEQUENCE</scope>
    <source>
        <tissue evidence="1">Shoot tissue taken approximately 20 cm above the soil surface</tissue>
    </source>
</reference>
<evidence type="ECO:0000313" key="1">
    <source>
        <dbReference type="EMBL" id="JAD60318.1"/>
    </source>
</evidence>